<dbReference type="CDD" id="cd20654">
    <property type="entry name" value="CYP82"/>
    <property type="match status" value="1"/>
</dbReference>
<dbReference type="InterPro" id="IPR002401">
    <property type="entry name" value="Cyt_P450_E_grp-I"/>
</dbReference>
<dbReference type="Gene3D" id="1.10.630.10">
    <property type="entry name" value="Cytochrome P450"/>
    <property type="match status" value="1"/>
</dbReference>
<keyword evidence="6 8" id="KW-0503">Monooxygenase</keyword>
<dbReference type="PROSITE" id="PS00086">
    <property type="entry name" value="CYTOCHROME_P450"/>
    <property type="match status" value="1"/>
</dbReference>
<dbReference type="GO" id="GO:0005506">
    <property type="term" value="F:iron ion binding"/>
    <property type="evidence" value="ECO:0007669"/>
    <property type="project" value="InterPro"/>
</dbReference>
<dbReference type="PANTHER" id="PTHR47947">
    <property type="entry name" value="CYTOCHROME P450 82C3-RELATED"/>
    <property type="match status" value="1"/>
</dbReference>
<proteinExistence type="inferred from homology"/>
<dbReference type="Pfam" id="PF00067">
    <property type="entry name" value="p450"/>
    <property type="match status" value="1"/>
</dbReference>
<dbReference type="PANTHER" id="PTHR47947:SF49">
    <property type="entry name" value="CYTOCHROME P450 FAMILY PROTEIN"/>
    <property type="match status" value="1"/>
</dbReference>
<dbReference type="GO" id="GO:0016705">
    <property type="term" value="F:oxidoreductase activity, acting on paired donors, with incorporation or reduction of molecular oxygen"/>
    <property type="evidence" value="ECO:0007669"/>
    <property type="project" value="InterPro"/>
</dbReference>
<evidence type="ECO:0000256" key="6">
    <source>
        <dbReference type="ARBA" id="ARBA00023033"/>
    </source>
</evidence>
<accession>A0AAW1YKD5</accession>
<feature type="binding site" description="axial binding residue" evidence="7">
    <location>
        <position position="479"/>
    </location>
    <ligand>
        <name>heme</name>
        <dbReference type="ChEBI" id="CHEBI:30413"/>
    </ligand>
    <ligandPart>
        <name>Fe</name>
        <dbReference type="ChEBI" id="CHEBI:18248"/>
    </ligandPart>
</feature>
<evidence type="ECO:0000256" key="8">
    <source>
        <dbReference type="RuleBase" id="RU000461"/>
    </source>
</evidence>
<evidence type="ECO:0000256" key="7">
    <source>
        <dbReference type="PIRSR" id="PIRSR602401-1"/>
    </source>
</evidence>
<keyword evidence="9" id="KW-0472">Membrane</keyword>
<reference evidence="10 11" key="1">
    <citation type="journal article" date="2023" name="G3 (Bethesda)">
        <title>A chromosome-length genome assembly and annotation of blackberry (Rubus argutus, cv. 'Hillquist').</title>
        <authorList>
            <person name="Bruna T."/>
            <person name="Aryal R."/>
            <person name="Dudchenko O."/>
            <person name="Sargent D.J."/>
            <person name="Mead D."/>
            <person name="Buti M."/>
            <person name="Cavallini A."/>
            <person name="Hytonen T."/>
            <person name="Andres J."/>
            <person name="Pham M."/>
            <person name="Weisz D."/>
            <person name="Mascagni F."/>
            <person name="Usai G."/>
            <person name="Natali L."/>
            <person name="Bassil N."/>
            <person name="Fernandez G.E."/>
            <person name="Lomsadze A."/>
            <person name="Armour M."/>
            <person name="Olukolu B."/>
            <person name="Poorten T."/>
            <person name="Britton C."/>
            <person name="Davik J."/>
            <person name="Ashrafi H."/>
            <person name="Aiden E.L."/>
            <person name="Borodovsky M."/>
            <person name="Worthington M."/>
        </authorList>
    </citation>
    <scope>NUCLEOTIDE SEQUENCE [LARGE SCALE GENOMIC DNA]</scope>
    <source>
        <strain evidence="10">PI 553951</strain>
    </source>
</reference>
<keyword evidence="11" id="KW-1185">Reference proteome</keyword>
<evidence type="ECO:0008006" key="12">
    <source>
        <dbReference type="Google" id="ProtNLM"/>
    </source>
</evidence>
<comment type="caution">
    <text evidence="10">The sequence shown here is derived from an EMBL/GenBank/DDBJ whole genome shotgun (WGS) entry which is preliminary data.</text>
</comment>
<sequence>MDFLLPFVNSIVVGLFAIVVLYFCLSKTYYRQKGKLVPEAKGAWPFLGHLPLFGGSQPPHITFGAMADKYGPLFSVRLGVYPTLVVSSSEIAKECFTTHDLRASSRPKMAAVQIIGYDNAMFGFTSSGPYWREIRRIATLDLLSNRRLQILGHIRVSEVRAFLKELYKTWRTANMTKRAGSCLEDDDCDRVVLVELKQMLGDLTLNVILRMIVGKRYSIATDEARREEARRVQDAFREFSYFIGLLSVGDAIPYLRWLDLGGHEKDMKKTAKKIDAIFGGWLEEHKRRKALKPHGGDAKGDDDQDFMDAMLSALEGVDFGGYDADTVNKATCLMLIAGGSDTTVVSLTWAISLLLNNLHVLKRAQEELDAVVGRENVVAESDLSKLVYIQAIVKETLRLYPAAPLSAPHEFNEDCTLAGYHVPKGTRLITNLWKIQTDPRTWSEPLEFKPERFMTTHKDIDVRGQHFELIPFGSGRRVCPGLSFGLQTVQFTLASFLHAFEISTPSNDLVDMSESSGLTNIKATPLEVLIKPRLCSQLYA</sequence>
<protein>
    <recommendedName>
        <fullName evidence="12">Cytochrome P450</fullName>
    </recommendedName>
</protein>
<dbReference type="PRINTS" id="PR00463">
    <property type="entry name" value="EP450I"/>
</dbReference>
<organism evidence="10 11">
    <name type="scientific">Rubus argutus</name>
    <name type="common">Southern blackberry</name>
    <dbReference type="NCBI Taxonomy" id="59490"/>
    <lineage>
        <taxon>Eukaryota</taxon>
        <taxon>Viridiplantae</taxon>
        <taxon>Streptophyta</taxon>
        <taxon>Embryophyta</taxon>
        <taxon>Tracheophyta</taxon>
        <taxon>Spermatophyta</taxon>
        <taxon>Magnoliopsida</taxon>
        <taxon>eudicotyledons</taxon>
        <taxon>Gunneridae</taxon>
        <taxon>Pentapetalae</taxon>
        <taxon>rosids</taxon>
        <taxon>fabids</taxon>
        <taxon>Rosales</taxon>
        <taxon>Rosaceae</taxon>
        <taxon>Rosoideae</taxon>
        <taxon>Rosoideae incertae sedis</taxon>
        <taxon>Rubus</taxon>
    </lineage>
</organism>
<comment type="cofactor">
    <cofactor evidence="7">
        <name>heme</name>
        <dbReference type="ChEBI" id="CHEBI:30413"/>
    </cofactor>
</comment>
<dbReference type="GO" id="GO:0020037">
    <property type="term" value="F:heme binding"/>
    <property type="evidence" value="ECO:0007669"/>
    <property type="project" value="InterPro"/>
</dbReference>
<evidence type="ECO:0000256" key="3">
    <source>
        <dbReference type="ARBA" id="ARBA00022723"/>
    </source>
</evidence>
<evidence type="ECO:0000313" key="10">
    <source>
        <dbReference type="EMBL" id="KAK9949113.1"/>
    </source>
</evidence>
<dbReference type="InterPro" id="IPR036396">
    <property type="entry name" value="Cyt_P450_sf"/>
</dbReference>
<keyword evidence="9" id="KW-1133">Transmembrane helix</keyword>
<keyword evidence="5 7" id="KW-0408">Iron</keyword>
<dbReference type="InterPro" id="IPR017972">
    <property type="entry name" value="Cyt_P450_CS"/>
</dbReference>
<dbReference type="InterPro" id="IPR050651">
    <property type="entry name" value="Plant_Cytochrome_P450_Monoox"/>
</dbReference>
<dbReference type="SUPFAM" id="SSF48264">
    <property type="entry name" value="Cytochrome P450"/>
    <property type="match status" value="1"/>
</dbReference>
<comment type="similarity">
    <text evidence="1 8">Belongs to the cytochrome P450 family.</text>
</comment>
<dbReference type="EMBL" id="JBEDUW010000001">
    <property type="protein sequence ID" value="KAK9949113.1"/>
    <property type="molecule type" value="Genomic_DNA"/>
</dbReference>
<dbReference type="Proteomes" id="UP001457282">
    <property type="component" value="Unassembled WGS sequence"/>
</dbReference>
<dbReference type="PRINTS" id="PR00385">
    <property type="entry name" value="P450"/>
</dbReference>
<evidence type="ECO:0000256" key="5">
    <source>
        <dbReference type="ARBA" id="ARBA00023004"/>
    </source>
</evidence>
<dbReference type="GO" id="GO:0004497">
    <property type="term" value="F:monooxygenase activity"/>
    <property type="evidence" value="ECO:0007669"/>
    <property type="project" value="UniProtKB-KW"/>
</dbReference>
<name>A0AAW1YKD5_RUBAR</name>
<evidence type="ECO:0000256" key="4">
    <source>
        <dbReference type="ARBA" id="ARBA00023002"/>
    </source>
</evidence>
<evidence type="ECO:0000256" key="2">
    <source>
        <dbReference type="ARBA" id="ARBA00022617"/>
    </source>
</evidence>
<keyword evidence="4 8" id="KW-0560">Oxidoreductase</keyword>
<feature type="transmembrane region" description="Helical" evidence="9">
    <location>
        <begin position="6"/>
        <end position="25"/>
    </location>
</feature>
<gene>
    <name evidence="10" type="ORF">M0R45_004653</name>
</gene>
<dbReference type="InterPro" id="IPR001128">
    <property type="entry name" value="Cyt_P450"/>
</dbReference>
<evidence type="ECO:0000256" key="9">
    <source>
        <dbReference type="SAM" id="Phobius"/>
    </source>
</evidence>
<keyword evidence="3 7" id="KW-0479">Metal-binding</keyword>
<dbReference type="AlphaFoldDB" id="A0AAW1YKD5"/>
<keyword evidence="9" id="KW-0812">Transmembrane</keyword>
<dbReference type="FunFam" id="1.10.630.10:FF:000026">
    <property type="entry name" value="Cytochrome P450 82C4"/>
    <property type="match status" value="1"/>
</dbReference>
<evidence type="ECO:0000256" key="1">
    <source>
        <dbReference type="ARBA" id="ARBA00010617"/>
    </source>
</evidence>
<evidence type="ECO:0000313" key="11">
    <source>
        <dbReference type="Proteomes" id="UP001457282"/>
    </source>
</evidence>
<keyword evidence="2 7" id="KW-0349">Heme</keyword>